<dbReference type="EMBL" id="CAJZBQ010000043">
    <property type="protein sequence ID" value="CAG9327355.1"/>
    <property type="molecule type" value="Genomic_DNA"/>
</dbReference>
<sequence>MLLLILLGLTEALVCPTIQCKDLKDGVCAEINGNDIFIGGCSNETMKCNLADIMPAYKAQQRYVNCTIRTREMYQISEQRKGQLNSSLCHRRNGDLESSTFGWRCDTDDDCKIKGSAKKWYCECAFDGYSYCLPAPNDQIMRDMFDSICDGKIDDFLKSSLTVNLFPYTQNLPGCVDDKFSDYQLLMHLQDGTMQNLYQFFDDSFATFIKIAGVISICLAIL</sequence>
<protein>
    <submittedName>
        <fullName evidence="1">Uncharacterized protein</fullName>
    </submittedName>
</protein>
<name>A0AAU9JKD2_9CILI</name>
<keyword evidence="2" id="KW-1185">Reference proteome</keyword>
<evidence type="ECO:0000313" key="2">
    <source>
        <dbReference type="Proteomes" id="UP001162131"/>
    </source>
</evidence>
<accession>A0AAU9JKD2</accession>
<comment type="caution">
    <text evidence="1">The sequence shown here is derived from an EMBL/GenBank/DDBJ whole genome shotgun (WGS) entry which is preliminary data.</text>
</comment>
<reference evidence="1" key="1">
    <citation type="submission" date="2021-09" db="EMBL/GenBank/DDBJ databases">
        <authorList>
            <consortium name="AG Swart"/>
            <person name="Singh M."/>
            <person name="Singh A."/>
            <person name="Seah K."/>
            <person name="Emmerich C."/>
        </authorList>
    </citation>
    <scope>NUCLEOTIDE SEQUENCE</scope>
    <source>
        <strain evidence="1">ATCC30299</strain>
    </source>
</reference>
<evidence type="ECO:0000313" key="1">
    <source>
        <dbReference type="EMBL" id="CAG9327355.1"/>
    </source>
</evidence>
<dbReference type="AlphaFoldDB" id="A0AAU9JKD2"/>
<organism evidence="1 2">
    <name type="scientific">Blepharisma stoltei</name>
    <dbReference type="NCBI Taxonomy" id="1481888"/>
    <lineage>
        <taxon>Eukaryota</taxon>
        <taxon>Sar</taxon>
        <taxon>Alveolata</taxon>
        <taxon>Ciliophora</taxon>
        <taxon>Postciliodesmatophora</taxon>
        <taxon>Heterotrichea</taxon>
        <taxon>Heterotrichida</taxon>
        <taxon>Blepharismidae</taxon>
        <taxon>Blepharisma</taxon>
    </lineage>
</organism>
<gene>
    <name evidence="1" type="ORF">BSTOLATCC_MIC43394</name>
</gene>
<dbReference type="Proteomes" id="UP001162131">
    <property type="component" value="Unassembled WGS sequence"/>
</dbReference>
<proteinExistence type="predicted"/>